<gene>
    <name evidence="2" type="ORF">MFFC18_20550</name>
</gene>
<accession>A0A5B9P795</accession>
<keyword evidence="1" id="KW-0732">Signal</keyword>
<dbReference type="Proteomes" id="UP000322214">
    <property type="component" value="Chromosome"/>
</dbReference>
<dbReference type="OrthoDB" id="221287at2"/>
<feature type="signal peptide" evidence="1">
    <location>
        <begin position="1"/>
        <end position="24"/>
    </location>
</feature>
<organism evidence="2 3">
    <name type="scientific">Mariniblastus fucicola</name>
    <dbReference type="NCBI Taxonomy" id="980251"/>
    <lineage>
        <taxon>Bacteria</taxon>
        <taxon>Pseudomonadati</taxon>
        <taxon>Planctomycetota</taxon>
        <taxon>Planctomycetia</taxon>
        <taxon>Pirellulales</taxon>
        <taxon>Pirellulaceae</taxon>
        <taxon>Mariniblastus</taxon>
    </lineage>
</organism>
<dbReference type="AlphaFoldDB" id="A0A5B9P795"/>
<feature type="chain" id="PRO_5022765826" evidence="1">
    <location>
        <begin position="25"/>
        <end position="920"/>
    </location>
</feature>
<name>A0A5B9P795_9BACT</name>
<dbReference type="RefSeq" id="WP_148618768.1">
    <property type="nucleotide sequence ID" value="NZ_CP042912.1"/>
</dbReference>
<evidence type="ECO:0000313" key="2">
    <source>
        <dbReference type="EMBL" id="QEG22194.1"/>
    </source>
</evidence>
<sequence length="920" mass="103891" precursor="true">MIKTLGKYIAVGLLCVLTIQVADAQEIARTLPSDLQLQNMPVVVSVEAHAGRPYGIGKVTFRLRSGDEIISRTGATWFTEENDRIHYPVISHTPVRKFLRILTGDKDTKPSDLLTIWFLFEGDEPLNARLHGSGVVDFQIPVEFTRPRRYERFATNWWQNFNSTSEMHIKDGDYPPLVEVYLTSLIGRRLGMDPQMRRRRSNDPVTRTFELLFDVEALRLDSVQRSMIAGVDSATADKPLPEPILWSPLTVSDLPDDIEIEPIAKGVPQECFYLRFGTWDNHLWLQRLTEEYGGDLGRMIMLRGFKSEVQTKFQDQLAIQSSEFDNLFGGNLIADVALIGTDTYFDAGASVGVMFHAHNTGLLKTNLNGKRSTFAAERKSRNVTVRKVTIEGVDGTLLSTPDNRYRSFYLAVGDNHLITTSESIARRFVQASNGKGSLADAAEFRFARFNMPLEREDTLFAYLSTPFLQQLLTPAYQIELRRRNQAVSDVLLLEMATLSASSEGILDVGIPNLIAGGFLPENFGYHPDGGELQLTDGVWRDSLRGRRGYFKPIPDMVIGDVTPDETAWFRERATFIAGNMRSLDPMSIGIQRFKKDDDGGKNVERVVFDARLLPFGEGSYEWLLTMLGPPLERTVARSPDDIIRIEASLQGGMTSPGVPTHQVFGAVQDYLDPNLDLEPKTILETFETFRQTPGYLGAWPNPGYTDWMPRLGAQPDAFGYTYSPLLSLWRLQWNDFSVLAFDQRRLESLKPHLELVPVERPAQLRLEVGDLLNSKIKAWANTITYRRAWQTSIANVRLLNMLVQQFDIAPEDALHTAERMLNVDLVCSLGGEYELTTLPSGRKIWRSSAWPAFNQPQLPDDYVAPVLQWFRGLNVEAIRDQSQFSLHGYIDIQRSDKQKQALPSFNLFKGFGNVMGGEKK</sequence>
<keyword evidence="3" id="KW-1185">Reference proteome</keyword>
<dbReference type="KEGG" id="mff:MFFC18_20550"/>
<proteinExistence type="predicted"/>
<evidence type="ECO:0000256" key="1">
    <source>
        <dbReference type="SAM" id="SignalP"/>
    </source>
</evidence>
<protein>
    <submittedName>
        <fullName evidence="2">Uncharacterized protein</fullName>
    </submittedName>
</protein>
<reference evidence="2 3" key="1">
    <citation type="submission" date="2019-08" db="EMBL/GenBank/DDBJ databases">
        <title>Deep-cultivation of Planctomycetes and their phenomic and genomic characterization uncovers novel biology.</title>
        <authorList>
            <person name="Wiegand S."/>
            <person name="Jogler M."/>
            <person name="Boedeker C."/>
            <person name="Pinto D."/>
            <person name="Vollmers J."/>
            <person name="Rivas-Marin E."/>
            <person name="Kohn T."/>
            <person name="Peeters S.H."/>
            <person name="Heuer A."/>
            <person name="Rast P."/>
            <person name="Oberbeckmann S."/>
            <person name="Bunk B."/>
            <person name="Jeske O."/>
            <person name="Meyerdierks A."/>
            <person name="Storesund J.E."/>
            <person name="Kallscheuer N."/>
            <person name="Luecker S."/>
            <person name="Lage O.M."/>
            <person name="Pohl T."/>
            <person name="Merkel B.J."/>
            <person name="Hornburger P."/>
            <person name="Mueller R.-W."/>
            <person name="Bruemmer F."/>
            <person name="Labrenz M."/>
            <person name="Spormann A.M."/>
            <person name="Op den Camp H."/>
            <person name="Overmann J."/>
            <person name="Amann R."/>
            <person name="Jetten M.S.M."/>
            <person name="Mascher T."/>
            <person name="Medema M.H."/>
            <person name="Devos D.P."/>
            <person name="Kaster A.-K."/>
            <person name="Ovreas L."/>
            <person name="Rohde M."/>
            <person name="Galperin M.Y."/>
            <person name="Jogler C."/>
        </authorList>
    </citation>
    <scope>NUCLEOTIDE SEQUENCE [LARGE SCALE GENOMIC DNA]</scope>
    <source>
        <strain evidence="2 3">FC18</strain>
    </source>
</reference>
<dbReference type="EMBL" id="CP042912">
    <property type="protein sequence ID" value="QEG22194.1"/>
    <property type="molecule type" value="Genomic_DNA"/>
</dbReference>
<evidence type="ECO:0000313" key="3">
    <source>
        <dbReference type="Proteomes" id="UP000322214"/>
    </source>
</evidence>